<dbReference type="PANTHER" id="PTHR21043">
    <property type="entry name" value="IOJAP SUPERFAMILY ORTHOLOG"/>
    <property type="match status" value="1"/>
</dbReference>
<dbReference type="InterPro" id="IPR043519">
    <property type="entry name" value="NT_sf"/>
</dbReference>
<dbReference type="InterPro" id="IPR004394">
    <property type="entry name" value="Iojap/RsfS/C7orf30"/>
</dbReference>
<dbReference type="GO" id="GO:0017148">
    <property type="term" value="P:negative regulation of translation"/>
    <property type="evidence" value="ECO:0007669"/>
    <property type="project" value="UniProtKB-UniRule"/>
</dbReference>
<dbReference type="GO" id="GO:0005737">
    <property type="term" value="C:cytoplasm"/>
    <property type="evidence" value="ECO:0007669"/>
    <property type="project" value="UniProtKB-SubCell"/>
</dbReference>
<dbReference type="PANTHER" id="PTHR21043:SF0">
    <property type="entry name" value="MITOCHONDRIAL ASSEMBLY OF RIBOSOMAL LARGE SUBUNIT PROTEIN 1"/>
    <property type="match status" value="1"/>
</dbReference>
<dbReference type="Pfam" id="PF02410">
    <property type="entry name" value="RsfS"/>
    <property type="match status" value="1"/>
</dbReference>
<dbReference type="Gene3D" id="3.30.460.10">
    <property type="entry name" value="Beta Polymerase, domain 2"/>
    <property type="match status" value="1"/>
</dbReference>
<accession>A0A5P8E9L9</accession>
<comment type="subunit">
    <text evidence="2">Interacts with ribosomal protein uL14 (rplN).</text>
</comment>
<reference evidence="3 4" key="1">
    <citation type="submission" date="2018-11" db="EMBL/GenBank/DDBJ databases">
        <authorList>
            <person name="Na S.W."/>
            <person name="Baik M."/>
        </authorList>
    </citation>
    <scope>NUCLEOTIDE SEQUENCE [LARGE SCALE GENOMIC DNA]</scope>
    <source>
        <strain evidence="3 4">E39</strain>
    </source>
</reference>
<organism evidence="3 4">
    <name type="scientific">Pseudoprevotella muciniphila</name>
    <dbReference type="NCBI Taxonomy" id="2133944"/>
    <lineage>
        <taxon>Bacteria</taxon>
        <taxon>Pseudomonadati</taxon>
        <taxon>Bacteroidota</taxon>
        <taxon>Bacteroidia</taxon>
        <taxon>Bacteroidales</taxon>
        <taxon>Prevotellaceae</taxon>
        <taxon>Pseudoprevotella</taxon>
    </lineage>
</organism>
<dbReference type="GO" id="GO:0042256">
    <property type="term" value="P:cytosolic ribosome assembly"/>
    <property type="evidence" value="ECO:0007669"/>
    <property type="project" value="UniProtKB-UniRule"/>
</dbReference>
<dbReference type="SUPFAM" id="SSF81301">
    <property type="entry name" value="Nucleotidyltransferase"/>
    <property type="match status" value="1"/>
</dbReference>
<comment type="subcellular location">
    <subcellularLocation>
        <location evidence="2">Cytoplasm</location>
    </subcellularLocation>
</comment>
<dbReference type="GO" id="GO:0090071">
    <property type="term" value="P:negative regulation of ribosome biogenesis"/>
    <property type="evidence" value="ECO:0007669"/>
    <property type="project" value="UniProtKB-UniRule"/>
</dbReference>
<name>A0A5P8E9L9_9BACT</name>
<proteinExistence type="inferred from homology"/>
<gene>
    <name evidence="2 3" type="primary">rsfS</name>
    <name evidence="3" type="ORF">C7Y71_011395</name>
</gene>
<evidence type="ECO:0000256" key="1">
    <source>
        <dbReference type="ARBA" id="ARBA00010574"/>
    </source>
</evidence>
<dbReference type="AlphaFoldDB" id="A0A5P8E9L9"/>
<comment type="similarity">
    <text evidence="1 2">Belongs to the Iojap/RsfS family.</text>
</comment>
<comment type="function">
    <text evidence="2">Functions as a ribosomal silencing factor. Interacts with ribosomal protein uL14 (rplN), blocking formation of intersubunit bridge B8. Prevents association of the 30S and 50S ribosomal subunits and the formation of functional ribosomes, thus repressing translation.</text>
</comment>
<dbReference type="RefSeq" id="WP_111899065.1">
    <property type="nucleotide sequence ID" value="NZ_CP033459.1"/>
</dbReference>
<sequence>MTSTKALVNYIIEGIQDKKGHAIVTADLTQITSAPCQYFIICTGNSPQQVEAIAESIGDSARIKGGEKPSAVCGLENAEWVAIDYGTVMVHIFLPEKREYYDLEHLWDDATLISTPDID</sequence>
<dbReference type="OrthoDB" id="9793681at2"/>
<dbReference type="Proteomes" id="UP000249375">
    <property type="component" value="Chromosome"/>
</dbReference>
<dbReference type="GO" id="GO:0043023">
    <property type="term" value="F:ribosomal large subunit binding"/>
    <property type="evidence" value="ECO:0007669"/>
    <property type="project" value="TreeGrafter"/>
</dbReference>
<keyword evidence="4" id="KW-1185">Reference proteome</keyword>
<dbReference type="EMBL" id="CP033459">
    <property type="protein sequence ID" value="QFQ13560.1"/>
    <property type="molecule type" value="Genomic_DNA"/>
</dbReference>
<keyword evidence="2" id="KW-0678">Repressor</keyword>
<protein>
    <recommendedName>
        <fullName evidence="2">Ribosomal silencing factor RsfS</fullName>
    </recommendedName>
</protein>
<keyword evidence="2" id="KW-0810">Translation regulation</keyword>
<evidence type="ECO:0000313" key="3">
    <source>
        <dbReference type="EMBL" id="QFQ13560.1"/>
    </source>
</evidence>
<evidence type="ECO:0000256" key="2">
    <source>
        <dbReference type="HAMAP-Rule" id="MF_01477"/>
    </source>
</evidence>
<dbReference type="HAMAP" id="MF_01477">
    <property type="entry name" value="Iojap_RsfS"/>
    <property type="match status" value="1"/>
</dbReference>
<keyword evidence="2" id="KW-0963">Cytoplasm</keyword>
<dbReference type="KEGG" id="alq:C7Y71_011395"/>
<evidence type="ECO:0000313" key="4">
    <source>
        <dbReference type="Proteomes" id="UP000249375"/>
    </source>
</evidence>
<dbReference type="NCBIfam" id="TIGR00090">
    <property type="entry name" value="rsfS_iojap_ybeB"/>
    <property type="match status" value="1"/>
</dbReference>